<evidence type="ECO:0000256" key="9">
    <source>
        <dbReference type="ARBA" id="ARBA00023054"/>
    </source>
</evidence>
<keyword evidence="8 14" id="KW-0067">ATP-binding</keyword>
<evidence type="ECO:0000256" key="13">
    <source>
        <dbReference type="ARBA" id="ARBA00034704"/>
    </source>
</evidence>
<keyword evidence="5" id="KW-0493">Microtubule</keyword>
<evidence type="ECO:0000259" key="17">
    <source>
        <dbReference type="PROSITE" id="PS50067"/>
    </source>
</evidence>
<protein>
    <submittedName>
        <fullName evidence="18">Kinesin-like protein</fullName>
    </submittedName>
</protein>
<evidence type="ECO:0000256" key="10">
    <source>
        <dbReference type="ARBA" id="ARBA00023175"/>
    </source>
</evidence>
<evidence type="ECO:0000256" key="16">
    <source>
        <dbReference type="SAM" id="MobiDB-lite"/>
    </source>
</evidence>
<organism evidence="18">
    <name type="scientific">Mesocestoides corti</name>
    <name type="common">Flatworm</name>
    <dbReference type="NCBI Taxonomy" id="53468"/>
    <lineage>
        <taxon>Eukaryota</taxon>
        <taxon>Metazoa</taxon>
        <taxon>Spiralia</taxon>
        <taxon>Lophotrochozoa</taxon>
        <taxon>Platyhelminthes</taxon>
        <taxon>Cestoda</taxon>
        <taxon>Eucestoda</taxon>
        <taxon>Cyclophyllidea</taxon>
        <taxon>Mesocestoididae</taxon>
        <taxon>Mesocestoides</taxon>
    </lineage>
</organism>
<evidence type="ECO:0000256" key="11">
    <source>
        <dbReference type="ARBA" id="ARBA00023212"/>
    </source>
</evidence>
<feature type="binding site" evidence="14">
    <location>
        <begin position="92"/>
        <end position="99"/>
    </location>
    <ligand>
        <name>ATP</name>
        <dbReference type="ChEBI" id="CHEBI:30616"/>
    </ligand>
</feature>
<dbReference type="InterPro" id="IPR036961">
    <property type="entry name" value="Kinesin_motor_dom_sf"/>
</dbReference>
<dbReference type="GO" id="GO:0090307">
    <property type="term" value="P:mitotic spindle assembly"/>
    <property type="evidence" value="ECO:0007669"/>
    <property type="project" value="TreeGrafter"/>
</dbReference>
<dbReference type="FunFam" id="3.40.850.10:FF:000051">
    <property type="entry name" value="Kinesin-like protein bimC"/>
    <property type="match status" value="1"/>
</dbReference>
<name>A0A5K3FIL1_MESCO</name>
<dbReference type="GO" id="GO:0005524">
    <property type="term" value="F:ATP binding"/>
    <property type="evidence" value="ECO:0007669"/>
    <property type="project" value="UniProtKB-UniRule"/>
</dbReference>
<dbReference type="PANTHER" id="PTHR47970:SF12">
    <property type="entry name" value="KINESIN FAMILY MEMBER 11"/>
    <property type="match status" value="1"/>
</dbReference>
<keyword evidence="7" id="KW-0498">Mitosis</keyword>
<evidence type="ECO:0000256" key="6">
    <source>
        <dbReference type="ARBA" id="ARBA00022741"/>
    </source>
</evidence>
<evidence type="ECO:0000256" key="14">
    <source>
        <dbReference type="PROSITE-ProRule" id="PRU00283"/>
    </source>
</evidence>
<keyword evidence="12" id="KW-0131">Cell cycle</keyword>
<feature type="coiled-coil region" evidence="15">
    <location>
        <begin position="355"/>
        <end position="447"/>
    </location>
</feature>
<keyword evidence="10 14" id="KW-0505">Motor protein</keyword>
<evidence type="ECO:0000256" key="12">
    <source>
        <dbReference type="ARBA" id="ARBA00023306"/>
    </source>
</evidence>
<feature type="compositionally biased region" description="Polar residues" evidence="16">
    <location>
        <begin position="1028"/>
        <end position="1038"/>
    </location>
</feature>
<keyword evidence="3" id="KW-0597">Phosphoprotein</keyword>
<dbReference type="InterPro" id="IPR047241">
    <property type="entry name" value="KIF11-like_kin_motor_dom"/>
</dbReference>
<proteinExistence type="inferred from homology"/>
<dbReference type="GO" id="GO:0007018">
    <property type="term" value="P:microtubule-based movement"/>
    <property type="evidence" value="ECO:0007669"/>
    <property type="project" value="InterPro"/>
</dbReference>
<feature type="region of interest" description="Disordered" evidence="16">
    <location>
        <begin position="997"/>
        <end position="1055"/>
    </location>
</feature>
<evidence type="ECO:0000256" key="4">
    <source>
        <dbReference type="ARBA" id="ARBA00022618"/>
    </source>
</evidence>
<dbReference type="PANTHER" id="PTHR47970">
    <property type="entry name" value="KINESIN-LIKE PROTEIN KIF11"/>
    <property type="match status" value="1"/>
</dbReference>
<keyword evidence="4" id="KW-0132">Cell division</keyword>
<dbReference type="Gene3D" id="3.40.850.10">
    <property type="entry name" value="Kinesin motor domain"/>
    <property type="match status" value="1"/>
</dbReference>
<dbReference type="AlphaFoldDB" id="A0A5K3FIL1"/>
<dbReference type="SUPFAM" id="SSF52540">
    <property type="entry name" value="P-loop containing nucleoside triphosphate hydrolases"/>
    <property type="match status" value="1"/>
</dbReference>
<dbReference type="GO" id="GO:0008017">
    <property type="term" value="F:microtubule binding"/>
    <property type="evidence" value="ECO:0007669"/>
    <property type="project" value="InterPro"/>
</dbReference>
<dbReference type="SMART" id="SM00129">
    <property type="entry name" value="KISc"/>
    <property type="match status" value="1"/>
</dbReference>
<reference evidence="18" key="1">
    <citation type="submission" date="2019-11" db="UniProtKB">
        <authorList>
            <consortium name="WormBaseParasite"/>
        </authorList>
    </citation>
    <scope>IDENTIFICATION</scope>
</reference>
<dbReference type="CDD" id="cd01364">
    <property type="entry name" value="KISc_BimC_Eg5"/>
    <property type="match status" value="1"/>
</dbReference>
<dbReference type="GO" id="GO:0005634">
    <property type="term" value="C:nucleus"/>
    <property type="evidence" value="ECO:0007669"/>
    <property type="project" value="TreeGrafter"/>
</dbReference>
<evidence type="ECO:0000256" key="3">
    <source>
        <dbReference type="ARBA" id="ARBA00022553"/>
    </source>
</evidence>
<dbReference type="InterPro" id="IPR047149">
    <property type="entry name" value="KIF11-like"/>
</dbReference>
<evidence type="ECO:0000256" key="5">
    <source>
        <dbReference type="ARBA" id="ARBA00022701"/>
    </source>
</evidence>
<evidence type="ECO:0000256" key="15">
    <source>
        <dbReference type="SAM" id="Coils"/>
    </source>
</evidence>
<dbReference type="GO" id="GO:0005876">
    <property type="term" value="C:spindle microtubule"/>
    <property type="evidence" value="ECO:0007669"/>
    <property type="project" value="TreeGrafter"/>
</dbReference>
<feature type="coiled-coil region" evidence="15">
    <location>
        <begin position="625"/>
        <end position="652"/>
    </location>
</feature>
<dbReference type="InterPro" id="IPR019821">
    <property type="entry name" value="Kinesin_motor_CS"/>
</dbReference>
<dbReference type="PROSITE" id="PS00411">
    <property type="entry name" value="KINESIN_MOTOR_1"/>
    <property type="match status" value="1"/>
</dbReference>
<dbReference type="PRINTS" id="PR00380">
    <property type="entry name" value="KINESINHEAVY"/>
</dbReference>
<dbReference type="InterPro" id="IPR025901">
    <property type="entry name" value="Kinesin-assoc_MT-bd_dom"/>
</dbReference>
<dbReference type="Pfam" id="PF13931">
    <property type="entry name" value="Microtub_bind"/>
    <property type="match status" value="1"/>
</dbReference>
<dbReference type="Pfam" id="PF00225">
    <property type="entry name" value="Kinesin"/>
    <property type="match status" value="1"/>
</dbReference>
<dbReference type="GO" id="GO:0051301">
    <property type="term" value="P:cell division"/>
    <property type="evidence" value="ECO:0007669"/>
    <property type="project" value="UniProtKB-KW"/>
</dbReference>
<feature type="compositionally biased region" description="Polar residues" evidence="16">
    <location>
        <begin position="1003"/>
        <end position="1014"/>
    </location>
</feature>
<evidence type="ECO:0000256" key="7">
    <source>
        <dbReference type="ARBA" id="ARBA00022776"/>
    </source>
</evidence>
<evidence type="ECO:0000313" key="18">
    <source>
        <dbReference type="WBParaSite" id="MCU_008800-RD"/>
    </source>
</evidence>
<dbReference type="PROSITE" id="PS50067">
    <property type="entry name" value="KINESIN_MOTOR_2"/>
    <property type="match status" value="1"/>
</dbReference>
<feature type="domain" description="Kinesin motor" evidence="17">
    <location>
        <begin position="10"/>
        <end position="346"/>
    </location>
</feature>
<dbReference type="GO" id="GO:0051231">
    <property type="term" value="P:spindle elongation"/>
    <property type="evidence" value="ECO:0007669"/>
    <property type="project" value="TreeGrafter"/>
</dbReference>
<dbReference type="WBParaSite" id="MCU_008800-RD">
    <property type="protein sequence ID" value="MCU_008800-RD"/>
    <property type="gene ID" value="MCU_008800"/>
</dbReference>
<keyword evidence="11" id="KW-0206">Cytoskeleton</keyword>
<comment type="similarity">
    <text evidence="13">Belongs to the TRAFAC class myosin-kinesin ATPase superfamily. Kinesin family. KIN-5/BimC subfamily.</text>
</comment>
<sequence length="1055" mass="117418">MSSRKSSHQNIRVAVRCRPLNKREQSHGEFSIIELCRDQKLTVKDKVTSSRSYTFDRVFGPQSRQKDIYHDMVAPTVTEVIEGYNCTIFAYGQTGTGKTYTMTGERSDSLRYTWETDPTAGIVPRALNQIFTTLESMGCDFSVRVSFLELYNEELFDLLSSGEEYVRLGVYDDSTRKGSVLVKGLREVAVHNKEEVYSILEKGLTRRQTASTHLNAQSSRSHTVFTVTVHIKEICPEDDEVFLKIGKLNLVDLAGSENIGRSGALDKRAREAGSINQSLLTLGRVITCLVDHSPHIPYRESKLTRLLQDSLGGKTKTSIIATISPGSSSLEETISTLDYAHRAKNIQNRPEINQKLNKNQLIKGYNEELERLRKDLEAARSKTGIFIDADNYNTMQFQLKQQRARIDDLESRKELLESDLESVTKNFELSQQELTEIREAKERVEVELCKAAEDLRATVYRLEKTERRLHEEMYLRSEHQSTEEKLSEQARDLLSATTMYQTDLSGIHEKLDRVVSLDSWNRSVVGALPNIWLPKQLQEPLDLVASIKTGLSSGLQDLSADLARLREHMALSGEKSLTDMSQLASTLSAVVSANLRLAAGHVDDYVNNQARAIADFRETTMDPVLSNVNELVVELQNKVETIDRRLKAEAKAQAEMLDRLAVKAASLSNSAEAWVRLREVEVEENKRLRGELESRRKAENADTYALVQLLQEAMSRVSVLIETRVESDKKIDESLAAKCDRLDQLASVEANTLRQLSTDLLGSISFVSESQAAVATSISSDVDCCTKDISRLGSRIRDAASSLDILIESSLNAAKKCMSSPNGVGKQLFDKAADWKSLSAEGTTEVDEPNTDFFVRTVEDSKCRLKLNETYTAESMNKLEDTAAGFSDLVPAMDMVSTALIPRLPALLSDHLAGSIRDYSPTGETPQRRDISYPKEFARTARHSLLLEGFRQTHGFPAQESPLADMSNLAGRSNSQWFLLDQTPSLPTVECDVENDFDRKSGSRASSGLGTISPKSGRLQASKVDLHSTYSGSASAKRSSVDTEPEAVTVDVGSD</sequence>
<accession>A0A5K3FIL1</accession>
<keyword evidence="6 14" id="KW-0547">Nucleotide-binding</keyword>
<dbReference type="GO" id="GO:0072686">
    <property type="term" value="C:mitotic spindle"/>
    <property type="evidence" value="ECO:0007669"/>
    <property type="project" value="TreeGrafter"/>
</dbReference>
<comment type="subcellular location">
    <subcellularLocation>
        <location evidence="1">Cytoplasm</location>
        <location evidence="1">Cytoskeleton</location>
    </subcellularLocation>
</comment>
<dbReference type="InterPro" id="IPR001752">
    <property type="entry name" value="Kinesin_motor_dom"/>
</dbReference>
<dbReference type="InterPro" id="IPR027417">
    <property type="entry name" value="P-loop_NTPase"/>
</dbReference>
<evidence type="ECO:0000256" key="1">
    <source>
        <dbReference type="ARBA" id="ARBA00004245"/>
    </source>
</evidence>
<keyword evidence="2" id="KW-0963">Cytoplasm</keyword>
<keyword evidence="9 15" id="KW-0175">Coiled coil</keyword>
<dbReference type="GO" id="GO:0008574">
    <property type="term" value="F:plus-end-directed microtubule motor activity"/>
    <property type="evidence" value="ECO:0007669"/>
    <property type="project" value="TreeGrafter"/>
</dbReference>
<evidence type="ECO:0000256" key="8">
    <source>
        <dbReference type="ARBA" id="ARBA00022840"/>
    </source>
</evidence>
<evidence type="ECO:0000256" key="2">
    <source>
        <dbReference type="ARBA" id="ARBA00022490"/>
    </source>
</evidence>